<sequence>MKQGTIRIALSVFAFGLAFCAVAAPTNPCQICEDNYNRCMEGTDTSKCWSVYRACMLRGDGKHPCPF</sequence>
<dbReference type="KEGG" id="lem:LEN_3059"/>
<evidence type="ECO:0000313" key="3">
    <source>
        <dbReference type="Proteomes" id="UP000218824"/>
    </source>
</evidence>
<proteinExistence type="predicted"/>
<feature type="chain" id="PRO_5043526843" description="Lipoprotein" evidence="1">
    <location>
        <begin position="24"/>
        <end position="67"/>
    </location>
</feature>
<evidence type="ECO:0008006" key="4">
    <source>
        <dbReference type="Google" id="ProtNLM"/>
    </source>
</evidence>
<evidence type="ECO:0000256" key="1">
    <source>
        <dbReference type="SAM" id="SignalP"/>
    </source>
</evidence>
<dbReference type="EMBL" id="AP014940">
    <property type="protein sequence ID" value="BAV98546.1"/>
    <property type="molecule type" value="Genomic_DNA"/>
</dbReference>
<dbReference type="Proteomes" id="UP000218824">
    <property type="component" value="Chromosome"/>
</dbReference>
<dbReference type="AlphaFoldDB" id="A0AAU9AZW0"/>
<keyword evidence="1" id="KW-0732">Signal</keyword>
<evidence type="ECO:0000313" key="2">
    <source>
        <dbReference type="EMBL" id="BAV98546.1"/>
    </source>
</evidence>
<dbReference type="GeneID" id="83064887"/>
<reference evidence="2 3" key="1">
    <citation type="journal article" date="2017" name="DNA Res.">
        <title>Complete genome sequence and expression profile of the commercial lytic enzyme producer Lysobacter enzymogenes M497-1.</title>
        <authorList>
            <person name="Takami H."/>
            <person name="Toyoda A."/>
            <person name="Uchiyama I."/>
            <person name="Itoh T."/>
            <person name="Takaki Y."/>
            <person name="Arai W."/>
            <person name="Nishi S."/>
            <person name="Kawai M."/>
            <person name="Shinya K."/>
            <person name="Ikeda H."/>
        </authorList>
    </citation>
    <scope>NUCLEOTIDE SEQUENCE [LARGE SCALE GENOMIC DNA]</scope>
    <source>
        <strain evidence="2 3">M497-1</strain>
    </source>
</reference>
<protein>
    <recommendedName>
        <fullName evidence="4">Lipoprotein</fullName>
    </recommendedName>
</protein>
<name>A0AAU9AZW0_LYSEN</name>
<gene>
    <name evidence="2" type="ORF">LEN_3059</name>
</gene>
<dbReference type="RefSeq" id="WP_096378990.1">
    <property type="nucleotide sequence ID" value="NZ_AP014940.1"/>
</dbReference>
<feature type="signal peptide" evidence="1">
    <location>
        <begin position="1"/>
        <end position="23"/>
    </location>
</feature>
<organism evidence="2 3">
    <name type="scientific">Lysobacter enzymogenes</name>
    <dbReference type="NCBI Taxonomy" id="69"/>
    <lineage>
        <taxon>Bacteria</taxon>
        <taxon>Pseudomonadati</taxon>
        <taxon>Pseudomonadota</taxon>
        <taxon>Gammaproteobacteria</taxon>
        <taxon>Lysobacterales</taxon>
        <taxon>Lysobacteraceae</taxon>
        <taxon>Lysobacter</taxon>
    </lineage>
</organism>
<accession>A0AAU9AZW0</accession>